<evidence type="ECO:0000313" key="3">
    <source>
        <dbReference type="Ensembl" id="ENSKMAP00000023033.1"/>
    </source>
</evidence>
<dbReference type="InterPro" id="IPR052090">
    <property type="entry name" value="Cytolytic_pore-forming_toxin"/>
</dbReference>
<dbReference type="PANTHER" id="PTHR31594:SF16">
    <property type="entry name" value="SI:CH211-281L24.3"/>
    <property type="match status" value="1"/>
</dbReference>
<feature type="domain" description="Fibronectin type-III" evidence="2">
    <location>
        <begin position="494"/>
        <end position="591"/>
    </location>
</feature>
<dbReference type="Ensembl" id="ENSKMAT00000023328.1">
    <property type="protein sequence ID" value="ENSKMAP00000023033.1"/>
    <property type="gene ID" value="ENSKMAG00000017062.1"/>
</dbReference>
<evidence type="ECO:0000256" key="1">
    <source>
        <dbReference type="SAM" id="MobiDB-lite"/>
    </source>
</evidence>
<evidence type="ECO:0000259" key="2">
    <source>
        <dbReference type="PROSITE" id="PS50853"/>
    </source>
</evidence>
<feature type="compositionally biased region" description="Polar residues" evidence="1">
    <location>
        <begin position="541"/>
        <end position="550"/>
    </location>
</feature>
<dbReference type="PROSITE" id="PS50853">
    <property type="entry name" value="FN3"/>
    <property type="match status" value="1"/>
</dbReference>
<dbReference type="InterPro" id="IPR040581">
    <property type="entry name" value="Thioredoxin_11"/>
</dbReference>
<dbReference type="InterPro" id="IPR003961">
    <property type="entry name" value="FN3_dom"/>
</dbReference>
<dbReference type="SUPFAM" id="SSF49265">
    <property type="entry name" value="Fibronectin type III"/>
    <property type="match status" value="1"/>
</dbReference>
<evidence type="ECO:0000313" key="4">
    <source>
        <dbReference type="Proteomes" id="UP000264800"/>
    </source>
</evidence>
<keyword evidence="4" id="KW-1185">Reference proteome</keyword>
<dbReference type="InterPro" id="IPR036116">
    <property type="entry name" value="FN3_sf"/>
</dbReference>
<proteinExistence type="predicted"/>
<dbReference type="Pfam" id="PF18078">
    <property type="entry name" value="Thioredoxin_11"/>
    <property type="match status" value="1"/>
</dbReference>
<name>A0A3Q3B0Q6_KRYMA</name>
<sequence>MDSGNTTMVAALGRPFTLGKLYDCRQDSLIPSKISWFSLKAQSYNDFQIFKSESFSQKTSAFSIGLSLKASFLFRLVKLSGSAKYLHNSRTSRRQARVTLMYHGTTEFKELSMEHLGRAHVKYPEVLEQGTATHVVSGILYGAQAFFVFDCDVSEDESREEFENNFSGILKKISNSIMHNGSLKMAKNEIKTAEKFSCTFHGDFYLKKTQTCFQDAVEVYQNLPRLLQDNAVPLKVWMVPLTNLDSSAAKLVRELSAGVVEEAQDVVEFFGELEVRSSDALRGTPQLFSPTREKLRAFRKTCQEFKMDFQQTLARKLPSIRGGVGEEEELAEILRRRHSSPFNNRNLSKWLDCKEREVSTVRFFCSMMTNTRIISTKGDLYKQVRSVENAVCYVFTSLGGEEPFLSALSNYLKGTKPGDEDPKLHDVEKEQWFSSKEVLNEMRKQVKLFSDFAEANQEKKNIKFLTVALTDEEHKGSSIYLYKDGFTVSENFEPPSEPESVTAADRNHNSVTLKISPPRFGAENITSYSVEFCVRGEDGWNQKTEPNSGEVTVRDLSPNTERSSHRTKELLKLCLPRLVSVRNKIFYCFVSNLLNKLYNISRKSSPQVPDVRTSQKV</sequence>
<dbReference type="PANTHER" id="PTHR31594">
    <property type="entry name" value="AIG1-TYPE G DOMAIN-CONTAINING PROTEIN"/>
    <property type="match status" value="1"/>
</dbReference>
<organism evidence="3 4">
    <name type="scientific">Kryptolebias marmoratus</name>
    <name type="common">Mangrove killifish</name>
    <name type="synonym">Rivulus marmoratus</name>
    <dbReference type="NCBI Taxonomy" id="37003"/>
    <lineage>
        <taxon>Eukaryota</taxon>
        <taxon>Metazoa</taxon>
        <taxon>Chordata</taxon>
        <taxon>Craniata</taxon>
        <taxon>Vertebrata</taxon>
        <taxon>Euteleostomi</taxon>
        <taxon>Actinopterygii</taxon>
        <taxon>Neopterygii</taxon>
        <taxon>Teleostei</taxon>
        <taxon>Neoteleostei</taxon>
        <taxon>Acanthomorphata</taxon>
        <taxon>Ovalentaria</taxon>
        <taxon>Atherinomorphae</taxon>
        <taxon>Cyprinodontiformes</taxon>
        <taxon>Rivulidae</taxon>
        <taxon>Kryptolebias</taxon>
    </lineage>
</organism>
<dbReference type="AlphaFoldDB" id="A0A3Q3B0Q6"/>
<dbReference type="GeneTree" id="ENSGT00390000014380"/>
<dbReference type="Pfam" id="PF21109">
    <property type="entry name" value="Stonustoxin_helical"/>
    <property type="match status" value="1"/>
</dbReference>
<dbReference type="InterPro" id="IPR048997">
    <property type="entry name" value="Stonustoxin-like_helical"/>
</dbReference>
<reference evidence="3" key="2">
    <citation type="submission" date="2025-09" db="UniProtKB">
        <authorList>
            <consortium name="Ensembl"/>
        </authorList>
    </citation>
    <scope>IDENTIFICATION</scope>
</reference>
<dbReference type="InterPro" id="IPR013783">
    <property type="entry name" value="Ig-like_fold"/>
</dbReference>
<dbReference type="Proteomes" id="UP000264800">
    <property type="component" value="Unplaced"/>
</dbReference>
<protein>
    <submittedName>
        <fullName evidence="3">Verrucotoxin subunit beta-like</fullName>
    </submittedName>
</protein>
<accession>A0A3Q3B0Q6</accession>
<dbReference type="CDD" id="cd00063">
    <property type="entry name" value="FN3"/>
    <property type="match status" value="1"/>
</dbReference>
<reference evidence="3" key="1">
    <citation type="submission" date="2025-08" db="UniProtKB">
        <authorList>
            <consortium name="Ensembl"/>
        </authorList>
    </citation>
    <scope>IDENTIFICATION</scope>
</reference>
<feature type="region of interest" description="Disordered" evidence="1">
    <location>
        <begin position="541"/>
        <end position="562"/>
    </location>
</feature>
<dbReference type="Gene3D" id="2.60.40.10">
    <property type="entry name" value="Immunoglobulins"/>
    <property type="match status" value="1"/>
</dbReference>